<feature type="coiled-coil region" evidence="1">
    <location>
        <begin position="143"/>
        <end position="184"/>
    </location>
</feature>
<feature type="region of interest" description="Disordered" evidence="2">
    <location>
        <begin position="1"/>
        <end position="46"/>
    </location>
</feature>
<keyword evidence="4" id="KW-1185">Reference proteome</keyword>
<keyword evidence="1" id="KW-0175">Coiled coil</keyword>
<dbReference type="EMBL" id="CAUJNA010003552">
    <property type="protein sequence ID" value="CAJ1404719.1"/>
    <property type="molecule type" value="Genomic_DNA"/>
</dbReference>
<evidence type="ECO:0000313" key="4">
    <source>
        <dbReference type="Proteomes" id="UP001178507"/>
    </source>
</evidence>
<organism evidence="3 4">
    <name type="scientific">Effrenium voratum</name>
    <dbReference type="NCBI Taxonomy" id="2562239"/>
    <lineage>
        <taxon>Eukaryota</taxon>
        <taxon>Sar</taxon>
        <taxon>Alveolata</taxon>
        <taxon>Dinophyceae</taxon>
        <taxon>Suessiales</taxon>
        <taxon>Symbiodiniaceae</taxon>
        <taxon>Effrenium</taxon>
    </lineage>
</organism>
<sequence length="198" mass="21552">MTGALREGPLQPEPAPRSAPRRSSLPTLGAQARQVPGPGLEPGSTERCRQLELEVLRLKQENAALQARLEAPAARPAPASEPATVPGADFIQAMPASTPTRKSLKAAGYAEETEPVGEKKELWSKARCAVQATAAISAPPEDRRQLRRDLKVERAQRRRLERELAALRGELAKCESIVEQLMEEIEDQCRHAPSDGCP</sequence>
<protein>
    <submittedName>
        <fullName evidence="3">Uncharacterized protein</fullName>
    </submittedName>
</protein>
<evidence type="ECO:0000256" key="2">
    <source>
        <dbReference type="SAM" id="MobiDB-lite"/>
    </source>
</evidence>
<gene>
    <name evidence="3" type="ORF">EVOR1521_LOCUS27113</name>
</gene>
<evidence type="ECO:0000256" key="1">
    <source>
        <dbReference type="SAM" id="Coils"/>
    </source>
</evidence>
<feature type="region of interest" description="Disordered" evidence="2">
    <location>
        <begin position="67"/>
        <end position="122"/>
    </location>
</feature>
<feature type="compositionally biased region" description="Low complexity" evidence="2">
    <location>
        <begin position="67"/>
        <end position="83"/>
    </location>
</feature>
<proteinExistence type="predicted"/>
<accession>A0AA36NFS5</accession>
<dbReference type="Proteomes" id="UP001178507">
    <property type="component" value="Unassembled WGS sequence"/>
</dbReference>
<evidence type="ECO:0000313" key="3">
    <source>
        <dbReference type="EMBL" id="CAJ1404719.1"/>
    </source>
</evidence>
<dbReference type="AlphaFoldDB" id="A0AA36NFS5"/>
<comment type="caution">
    <text evidence="3">The sequence shown here is derived from an EMBL/GenBank/DDBJ whole genome shotgun (WGS) entry which is preliminary data.</text>
</comment>
<reference evidence="3" key="1">
    <citation type="submission" date="2023-08" db="EMBL/GenBank/DDBJ databases">
        <authorList>
            <person name="Chen Y."/>
            <person name="Shah S."/>
            <person name="Dougan E. K."/>
            <person name="Thang M."/>
            <person name="Chan C."/>
        </authorList>
    </citation>
    <scope>NUCLEOTIDE SEQUENCE</scope>
</reference>
<name>A0AA36NFS5_9DINO</name>